<name>A0ABR0PMR0_GOSAR</name>
<reference evidence="2 3" key="1">
    <citation type="submission" date="2023-03" db="EMBL/GenBank/DDBJ databases">
        <title>WGS of Gossypium arboreum.</title>
        <authorList>
            <person name="Yu D."/>
        </authorList>
    </citation>
    <scope>NUCLEOTIDE SEQUENCE [LARGE SCALE GENOMIC DNA]</scope>
    <source>
        <tissue evidence="2">Leaf</tissue>
    </source>
</reference>
<proteinExistence type="predicted"/>
<sequence>MQTRSKCGIYKPKVFSSVVAVKEPASIHEAFQSLEWSTAAQAEYQALLVNRTWDLMPLPAGKRAVGCKWIFKVKKNADGSIARYKGRLVVKGYLQESGIDFQETFSPVVKPTTIRVVLSIALSMGWSLRQVDVNNEFLNGDLNEDIYMVQPPGFEQVGVNGQQLVCKLKKALYRINQAPRAWFHNLREFLLTSQFDISKADNSLFIRKSKDQLLYVLVYVDDIIAQGLIQVL</sequence>
<gene>
    <name evidence="2" type="ORF">PVK06_020536</name>
</gene>
<evidence type="ECO:0000313" key="2">
    <source>
        <dbReference type="EMBL" id="KAK5825678.1"/>
    </source>
</evidence>
<dbReference type="SUPFAM" id="SSF56672">
    <property type="entry name" value="DNA/RNA polymerases"/>
    <property type="match status" value="1"/>
</dbReference>
<comment type="caution">
    <text evidence="2">The sequence shown here is derived from an EMBL/GenBank/DDBJ whole genome shotgun (WGS) entry which is preliminary data.</text>
</comment>
<dbReference type="Proteomes" id="UP001358586">
    <property type="component" value="Chromosome 6"/>
</dbReference>
<dbReference type="InterPro" id="IPR043502">
    <property type="entry name" value="DNA/RNA_pol_sf"/>
</dbReference>
<feature type="domain" description="Reverse transcriptase Ty1/copia-type" evidence="1">
    <location>
        <begin position="50"/>
        <end position="226"/>
    </location>
</feature>
<dbReference type="InterPro" id="IPR013103">
    <property type="entry name" value="RVT_2"/>
</dbReference>
<evidence type="ECO:0000313" key="3">
    <source>
        <dbReference type="Proteomes" id="UP001358586"/>
    </source>
</evidence>
<dbReference type="Pfam" id="PF07727">
    <property type="entry name" value="RVT_2"/>
    <property type="match status" value="1"/>
</dbReference>
<keyword evidence="3" id="KW-1185">Reference proteome</keyword>
<accession>A0ABR0PMR0</accession>
<dbReference type="EMBL" id="JARKNE010000006">
    <property type="protein sequence ID" value="KAK5825678.1"/>
    <property type="molecule type" value="Genomic_DNA"/>
</dbReference>
<evidence type="ECO:0000259" key="1">
    <source>
        <dbReference type="Pfam" id="PF07727"/>
    </source>
</evidence>
<dbReference type="PANTHER" id="PTHR43383">
    <property type="entry name" value="NODULIN 6"/>
    <property type="match status" value="1"/>
</dbReference>
<dbReference type="PANTHER" id="PTHR43383:SF2">
    <property type="entry name" value="AMIDOHYDROLASE 2 FAMILY PROTEIN"/>
    <property type="match status" value="1"/>
</dbReference>
<protein>
    <recommendedName>
        <fullName evidence="1">Reverse transcriptase Ty1/copia-type domain-containing protein</fullName>
    </recommendedName>
</protein>
<organism evidence="2 3">
    <name type="scientific">Gossypium arboreum</name>
    <name type="common">Tree cotton</name>
    <name type="synonym">Gossypium nanking</name>
    <dbReference type="NCBI Taxonomy" id="29729"/>
    <lineage>
        <taxon>Eukaryota</taxon>
        <taxon>Viridiplantae</taxon>
        <taxon>Streptophyta</taxon>
        <taxon>Embryophyta</taxon>
        <taxon>Tracheophyta</taxon>
        <taxon>Spermatophyta</taxon>
        <taxon>Magnoliopsida</taxon>
        <taxon>eudicotyledons</taxon>
        <taxon>Gunneridae</taxon>
        <taxon>Pentapetalae</taxon>
        <taxon>rosids</taxon>
        <taxon>malvids</taxon>
        <taxon>Malvales</taxon>
        <taxon>Malvaceae</taxon>
        <taxon>Malvoideae</taxon>
        <taxon>Gossypium</taxon>
    </lineage>
</organism>